<proteinExistence type="predicted"/>
<evidence type="ECO:0000313" key="3">
    <source>
        <dbReference type="Proteomes" id="UP001596154"/>
    </source>
</evidence>
<evidence type="ECO:0000313" key="2">
    <source>
        <dbReference type="EMBL" id="MFC5637915.1"/>
    </source>
</evidence>
<keyword evidence="3" id="KW-1185">Reference proteome</keyword>
<evidence type="ECO:0000256" key="1">
    <source>
        <dbReference type="SAM" id="MobiDB-lite"/>
    </source>
</evidence>
<reference evidence="3" key="1">
    <citation type="journal article" date="2019" name="Int. J. Syst. Evol. Microbiol.">
        <title>The Global Catalogue of Microorganisms (GCM) 10K type strain sequencing project: providing services to taxonomists for standard genome sequencing and annotation.</title>
        <authorList>
            <consortium name="The Broad Institute Genomics Platform"/>
            <consortium name="The Broad Institute Genome Sequencing Center for Infectious Disease"/>
            <person name="Wu L."/>
            <person name="Ma J."/>
        </authorList>
    </citation>
    <scope>NUCLEOTIDE SEQUENCE [LARGE SCALE GENOMIC DNA]</scope>
    <source>
        <strain evidence="3">CGMCC 4.7248</strain>
    </source>
</reference>
<dbReference type="SUPFAM" id="SSF55961">
    <property type="entry name" value="Bet v1-like"/>
    <property type="match status" value="1"/>
</dbReference>
<organism evidence="2 3">
    <name type="scientific">Streptomyces bullii</name>
    <dbReference type="NCBI Taxonomy" id="349910"/>
    <lineage>
        <taxon>Bacteria</taxon>
        <taxon>Bacillati</taxon>
        <taxon>Actinomycetota</taxon>
        <taxon>Actinomycetes</taxon>
        <taxon>Kitasatosporales</taxon>
        <taxon>Streptomycetaceae</taxon>
        <taxon>Streptomyces</taxon>
    </lineage>
</organism>
<dbReference type="EMBL" id="JBHSNY010000011">
    <property type="protein sequence ID" value="MFC5637915.1"/>
    <property type="molecule type" value="Genomic_DNA"/>
</dbReference>
<dbReference type="InterPro" id="IPR023393">
    <property type="entry name" value="START-like_dom_sf"/>
</dbReference>
<gene>
    <name evidence="2" type="ORF">ACFPZJ_29950</name>
</gene>
<sequence length="169" mass="18206">MAVRHQLIKVSPSAVWAVLADGSRYAEWVVGTSGSHPVRGQWPYVDAAIRYQVSLGPVKLSNETVVRRCEEGVCLELEAQAGVLGTARIAIELRPWGEHCLVIVDEHPLRGAGGRLHNVGFEALLQLRHRAMLARLARLCEDEARDDRPAPRGVTVAPTTPGAGGAGHA</sequence>
<dbReference type="CDD" id="cd07812">
    <property type="entry name" value="SRPBCC"/>
    <property type="match status" value="1"/>
</dbReference>
<dbReference type="Gene3D" id="3.30.530.20">
    <property type="match status" value="1"/>
</dbReference>
<protein>
    <submittedName>
        <fullName evidence="2">SRPBCC family protein</fullName>
    </submittedName>
</protein>
<comment type="caution">
    <text evidence="2">The sequence shown here is derived from an EMBL/GenBank/DDBJ whole genome shotgun (WGS) entry which is preliminary data.</text>
</comment>
<dbReference type="Proteomes" id="UP001596154">
    <property type="component" value="Unassembled WGS sequence"/>
</dbReference>
<feature type="region of interest" description="Disordered" evidence="1">
    <location>
        <begin position="146"/>
        <end position="169"/>
    </location>
</feature>
<dbReference type="InterPro" id="IPR019587">
    <property type="entry name" value="Polyketide_cyclase/dehydratase"/>
</dbReference>
<dbReference type="RefSeq" id="WP_381028040.1">
    <property type="nucleotide sequence ID" value="NZ_JBHSNY010000011.1"/>
</dbReference>
<name>A0ABW0V090_9ACTN</name>
<dbReference type="Pfam" id="PF10604">
    <property type="entry name" value="Polyketide_cyc2"/>
    <property type="match status" value="1"/>
</dbReference>
<accession>A0ABW0V090</accession>